<reference evidence="1 2" key="1">
    <citation type="submission" date="2018-08" db="EMBL/GenBank/DDBJ databases">
        <title>A genome reference for cultivated species of the human gut microbiota.</title>
        <authorList>
            <person name="Zou Y."/>
            <person name="Xue W."/>
            <person name="Luo G."/>
        </authorList>
    </citation>
    <scope>NUCLEOTIDE SEQUENCE [LARGE SCALE GENOMIC DNA]</scope>
    <source>
        <strain evidence="1 2">AF43-2</strain>
    </source>
</reference>
<comment type="caution">
    <text evidence="1">The sequence shown here is derived from an EMBL/GenBank/DDBJ whole genome shotgun (WGS) entry which is preliminary data.</text>
</comment>
<dbReference type="AlphaFoldDB" id="A0AA92V3Z8"/>
<evidence type="ECO:0000313" key="2">
    <source>
        <dbReference type="Proteomes" id="UP000284562"/>
    </source>
</evidence>
<dbReference type="Proteomes" id="UP000284562">
    <property type="component" value="Unassembled WGS sequence"/>
</dbReference>
<name>A0AA92V3Z8_9BACT</name>
<evidence type="ECO:0000313" key="1">
    <source>
        <dbReference type="EMBL" id="RHK44445.1"/>
    </source>
</evidence>
<accession>A0AA92V3Z8</accession>
<sequence>MKEKETWEFPNNKIISFNYLDDPSDFSSYLQFFIDKKVKSPCSPPIGIKADDLVNMFVFLHNSLDLWDRSNLHPGLVFGTNDDERMPKALYFLRKSYQLGYDAKKSFTDTLNQSKRIVIFGLSLVGIDYDYFKEFFETDHDSDTEVVIINKKGALDNIRKILKEKGCKRQVSYLDIDEDSIVTDAVKMNKEICYSNYIGLCDTIAEESVASEHRKIVQVNNVFEVRPRYDKR</sequence>
<gene>
    <name evidence="1" type="ORF">DW064_15660</name>
</gene>
<dbReference type="EMBL" id="QRNN01000133">
    <property type="protein sequence ID" value="RHK44445.1"/>
    <property type="molecule type" value="Genomic_DNA"/>
</dbReference>
<protein>
    <submittedName>
        <fullName evidence="1">Uncharacterized protein</fullName>
    </submittedName>
</protein>
<proteinExistence type="predicted"/>
<organism evidence="1 2">
    <name type="scientific">Segatella copri</name>
    <dbReference type="NCBI Taxonomy" id="165179"/>
    <lineage>
        <taxon>Bacteria</taxon>
        <taxon>Pseudomonadati</taxon>
        <taxon>Bacteroidota</taxon>
        <taxon>Bacteroidia</taxon>
        <taxon>Bacteroidales</taxon>
        <taxon>Prevotellaceae</taxon>
        <taxon>Segatella</taxon>
    </lineage>
</organism>